<dbReference type="NCBIfam" id="TIGR03402">
    <property type="entry name" value="FeS_nifS"/>
    <property type="match status" value="1"/>
</dbReference>
<keyword evidence="6 15" id="KW-0808">Transferase</keyword>
<comment type="cofactor">
    <cofactor evidence="1 14">
        <name>pyridoxal 5'-phosphate</name>
        <dbReference type="ChEBI" id="CHEBI:597326"/>
    </cofactor>
</comment>
<dbReference type="InterPro" id="IPR016454">
    <property type="entry name" value="Cysteine_dSase"/>
</dbReference>
<dbReference type="Gene3D" id="3.40.640.10">
    <property type="entry name" value="Type I PLP-dependent aspartate aminotransferase-like (Major domain)"/>
    <property type="match status" value="1"/>
</dbReference>
<dbReference type="InterPro" id="IPR017772">
    <property type="entry name" value="Cys_deSase_NifS_bac/arc"/>
</dbReference>
<dbReference type="PIRSF" id="PIRSF005572">
    <property type="entry name" value="NifS"/>
    <property type="match status" value="1"/>
</dbReference>
<dbReference type="PROSITE" id="PS00595">
    <property type="entry name" value="AA_TRANSFER_CLASS_5"/>
    <property type="match status" value="1"/>
</dbReference>
<dbReference type="GO" id="GO:0031071">
    <property type="term" value="F:cysteine desulfurase activity"/>
    <property type="evidence" value="ECO:0007669"/>
    <property type="project" value="UniProtKB-EC"/>
</dbReference>
<evidence type="ECO:0000256" key="10">
    <source>
        <dbReference type="ARBA" id="ARBA00023014"/>
    </source>
</evidence>
<dbReference type="SUPFAM" id="SSF53383">
    <property type="entry name" value="PLP-dependent transferases"/>
    <property type="match status" value="1"/>
</dbReference>
<evidence type="ECO:0000256" key="7">
    <source>
        <dbReference type="ARBA" id="ARBA00022723"/>
    </source>
</evidence>
<sequence length="401" mass="44121">MSELKCYLDNNATTQIDPAVVETMMPFLTEHYGNPSSIHSFGQPVGKALAKAREQVQTFIGAEHSSEIIFTSCATEATATAILSTVESYPEKKEIITSVVEHPATLELCRTLERKGYKIHWIGVDKQGRLDIDAYKQALSKNVAIISIMWANNETGTLFPIQKLAMLAKQAGIPFHCDAVQVAGKMPINVEFVDVDMLSISGHKFHAPKGVGALYLRRGSKFRPMIRGGHQERGRRAGTENVTGIIAMGKACELAAKSIFEDTARIELMRSRLEQGLRARIPNSFVTGDVKNRVPNTTNVAFEFVEGEAILLMLNQHGIAASSGSACTSGALEPSHVMKAMEIPYTAAHGAIRFSLSRFTTEDMIDHVLEKLPPIIERLRLMSPYWDAENNAAKDFIPMFG</sequence>
<dbReference type="InterPro" id="IPR015424">
    <property type="entry name" value="PyrdxlP-dep_Trfase"/>
</dbReference>
<comment type="similarity">
    <text evidence="3 15">Belongs to the class-V pyridoxal-phosphate-dependent aminotransferase family. NifS/IscS subfamily.</text>
</comment>
<evidence type="ECO:0000256" key="15">
    <source>
        <dbReference type="RuleBase" id="RU364075"/>
    </source>
</evidence>
<evidence type="ECO:0000256" key="11">
    <source>
        <dbReference type="ARBA" id="ARBA00023231"/>
    </source>
</evidence>
<dbReference type="GO" id="GO:0030170">
    <property type="term" value="F:pyridoxal phosphate binding"/>
    <property type="evidence" value="ECO:0007669"/>
    <property type="project" value="InterPro"/>
</dbReference>
<proteinExistence type="inferred from homology"/>
<dbReference type="Gene3D" id="3.90.1150.10">
    <property type="entry name" value="Aspartate Aminotransferase, domain 1"/>
    <property type="match status" value="1"/>
</dbReference>
<comment type="caution">
    <text evidence="17">The sequence shown here is derived from an EMBL/GenBank/DDBJ whole genome shotgun (WGS) entry which is preliminary data.</text>
</comment>
<keyword evidence="10 15" id="KW-0411">Iron-sulfur</keyword>
<dbReference type="EC" id="2.8.1.7" evidence="5 15"/>
<comment type="catalytic activity">
    <reaction evidence="13 15">
        <text>(sulfur carrier)-H + L-cysteine = (sulfur carrier)-SH + L-alanine</text>
        <dbReference type="Rhea" id="RHEA:43892"/>
        <dbReference type="Rhea" id="RHEA-COMP:14737"/>
        <dbReference type="Rhea" id="RHEA-COMP:14739"/>
        <dbReference type="ChEBI" id="CHEBI:29917"/>
        <dbReference type="ChEBI" id="CHEBI:35235"/>
        <dbReference type="ChEBI" id="CHEBI:57972"/>
        <dbReference type="ChEBI" id="CHEBI:64428"/>
        <dbReference type="EC" id="2.8.1.7"/>
    </reaction>
</comment>
<evidence type="ECO:0000259" key="16">
    <source>
        <dbReference type="Pfam" id="PF00266"/>
    </source>
</evidence>
<evidence type="ECO:0000256" key="8">
    <source>
        <dbReference type="ARBA" id="ARBA00022898"/>
    </source>
</evidence>
<evidence type="ECO:0000256" key="12">
    <source>
        <dbReference type="ARBA" id="ARBA00031911"/>
    </source>
</evidence>
<keyword evidence="11" id="KW-0535">Nitrogen fixation</keyword>
<dbReference type="OrthoDB" id="9808002at2"/>
<protein>
    <recommendedName>
        <fullName evidence="5 15">Cysteine desulfurase</fullName>
        <ecNumber evidence="5 15">2.8.1.7</ecNumber>
    </recommendedName>
    <alternativeName>
        <fullName evidence="12 15">Nitrogenase metalloclusters biosynthesis protein NifS</fullName>
    </alternativeName>
</protein>
<name>A0A4R3I016_9GAMM</name>
<evidence type="ECO:0000256" key="3">
    <source>
        <dbReference type="ARBA" id="ARBA00006490"/>
    </source>
</evidence>
<keyword evidence="18" id="KW-1185">Reference proteome</keyword>
<evidence type="ECO:0000313" key="17">
    <source>
        <dbReference type="EMBL" id="TCS38862.1"/>
    </source>
</evidence>
<dbReference type="AlphaFoldDB" id="A0A4R3I016"/>
<evidence type="ECO:0000313" key="18">
    <source>
        <dbReference type="Proteomes" id="UP000295793"/>
    </source>
</evidence>
<dbReference type="EMBL" id="SLZR01000014">
    <property type="protein sequence ID" value="TCS38862.1"/>
    <property type="molecule type" value="Genomic_DNA"/>
</dbReference>
<dbReference type="FunFam" id="3.40.640.10:FF:000084">
    <property type="entry name" value="IscS-like cysteine desulfurase"/>
    <property type="match status" value="1"/>
</dbReference>
<evidence type="ECO:0000256" key="2">
    <source>
        <dbReference type="ARBA" id="ARBA00003120"/>
    </source>
</evidence>
<dbReference type="Pfam" id="PF00266">
    <property type="entry name" value="Aminotran_5"/>
    <property type="match status" value="1"/>
</dbReference>
<dbReference type="PANTHER" id="PTHR11601">
    <property type="entry name" value="CYSTEINE DESULFURYLASE FAMILY MEMBER"/>
    <property type="match status" value="1"/>
</dbReference>
<keyword evidence="9 15" id="KW-0408">Iron</keyword>
<accession>A0A4R3I016</accession>
<dbReference type="Proteomes" id="UP000295793">
    <property type="component" value="Unassembled WGS sequence"/>
</dbReference>
<keyword evidence="7 15" id="KW-0479">Metal-binding</keyword>
<feature type="domain" description="Aminotransferase class V" evidence="16">
    <location>
        <begin position="7"/>
        <end position="367"/>
    </location>
</feature>
<evidence type="ECO:0000256" key="1">
    <source>
        <dbReference type="ARBA" id="ARBA00001933"/>
    </source>
</evidence>
<comment type="function">
    <text evidence="2">Catalyzes the removal of elemental sulfur atoms from cysteine to produce alanine. Seems to participate in the biosynthesis of the nitrogenase metalloclusters by providing the inorganic sulfur required for the Fe-S core formation.</text>
</comment>
<organism evidence="17 18">
    <name type="scientific">Reinekea marinisedimentorum</name>
    <dbReference type="NCBI Taxonomy" id="230495"/>
    <lineage>
        <taxon>Bacteria</taxon>
        <taxon>Pseudomonadati</taxon>
        <taxon>Pseudomonadota</taxon>
        <taxon>Gammaproteobacteria</taxon>
        <taxon>Oceanospirillales</taxon>
        <taxon>Saccharospirillaceae</taxon>
        <taxon>Reinekea</taxon>
    </lineage>
</organism>
<dbReference type="PANTHER" id="PTHR11601:SF34">
    <property type="entry name" value="CYSTEINE DESULFURASE"/>
    <property type="match status" value="1"/>
</dbReference>
<reference evidence="17 18" key="1">
    <citation type="submission" date="2019-03" db="EMBL/GenBank/DDBJ databases">
        <title>Genomic Encyclopedia of Archaeal and Bacterial Type Strains, Phase II (KMG-II): from individual species to whole genera.</title>
        <authorList>
            <person name="Goeker M."/>
        </authorList>
    </citation>
    <scope>NUCLEOTIDE SEQUENCE [LARGE SCALE GENOMIC DNA]</scope>
    <source>
        <strain evidence="17 18">DSM 15388</strain>
    </source>
</reference>
<dbReference type="RefSeq" id="WP_132702623.1">
    <property type="nucleotide sequence ID" value="NZ_SLZR01000014.1"/>
</dbReference>
<dbReference type="InterPro" id="IPR000192">
    <property type="entry name" value="Aminotrans_V_dom"/>
</dbReference>
<evidence type="ECO:0000256" key="13">
    <source>
        <dbReference type="ARBA" id="ARBA00050776"/>
    </source>
</evidence>
<keyword evidence="8 15" id="KW-0663">Pyridoxal phosphate</keyword>
<dbReference type="InterPro" id="IPR015422">
    <property type="entry name" value="PyrdxlP-dep_Trfase_small"/>
</dbReference>
<evidence type="ECO:0000256" key="6">
    <source>
        <dbReference type="ARBA" id="ARBA00022679"/>
    </source>
</evidence>
<evidence type="ECO:0000256" key="9">
    <source>
        <dbReference type="ARBA" id="ARBA00023004"/>
    </source>
</evidence>
<dbReference type="GO" id="GO:0046872">
    <property type="term" value="F:metal ion binding"/>
    <property type="evidence" value="ECO:0007669"/>
    <property type="project" value="UniProtKB-KW"/>
</dbReference>
<evidence type="ECO:0000256" key="5">
    <source>
        <dbReference type="ARBA" id="ARBA00012239"/>
    </source>
</evidence>
<dbReference type="InterPro" id="IPR020578">
    <property type="entry name" value="Aminotrans_V_PyrdxlP_BS"/>
</dbReference>
<gene>
    <name evidence="17" type="ORF">BCF53_11427</name>
</gene>
<dbReference type="GO" id="GO:0006520">
    <property type="term" value="P:amino acid metabolic process"/>
    <property type="evidence" value="ECO:0007669"/>
    <property type="project" value="InterPro"/>
</dbReference>
<dbReference type="Gene3D" id="1.10.260.50">
    <property type="match status" value="1"/>
</dbReference>
<dbReference type="GO" id="GO:0051536">
    <property type="term" value="F:iron-sulfur cluster binding"/>
    <property type="evidence" value="ECO:0007669"/>
    <property type="project" value="UniProtKB-KW"/>
</dbReference>
<dbReference type="InterPro" id="IPR015421">
    <property type="entry name" value="PyrdxlP-dep_Trfase_major"/>
</dbReference>
<evidence type="ECO:0000256" key="14">
    <source>
        <dbReference type="RuleBase" id="RU004504"/>
    </source>
</evidence>
<comment type="subunit">
    <text evidence="4">Homodimer.</text>
</comment>
<evidence type="ECO:0000256" key="4">
    <source>
        <dbReference type="ARBA" id="ARBA00011738"/>
    </source>
</evidence>